<dbReference type="KEGG" id="spib:G8759_23020"/>
<proteinExistence type="predicted"/>
<keyword evidence="2" id="KW-1185">Reference proteome</keyword>
<organism evidence="1 2">
    <name type="scientific">Spirosoma aureum</name>
    <dbReference type="NCBI Taxonomy" id="2692134"/>
    <lineage>
        <taxon>Bacteria</taxon>
        <taxon>Pseudomonadati</taxon>
        <taxon>Bacteroidota</taxon>
        <taxon>Cytophagia</taxon>
        <taxon>Cytophagales</taxon>
        <taxon>Cytophagaceae</taxon>
        <taxon>Spirosoma</taxon>
    </lineage>
</organism>
<dbReference type="Proteomes" id="UP000501802">
    <property type="component" value="Chromosome"/>
</dbReference>
<name>A0A6G9AS25_9BACT</name>
<gene>
    <name evidence="1" type="ORF">G8759_23020</name>
</gene>
<accession>A0A6G9AS25</accession>
<protein>
    <recommendedName>
        <fullName evidence="3">Acyloxyacyl hydrolase</fullName>
    </recommendedName>
</protein>
<evidence type="ECO:0000313" key="2">
    <source>
        <dbReference type="Proteomes" id="UP000501802"/>
    </source>
</evidence>
<dbReference type="AlphaFoldDB" id="A0A6G9AS25"/>
<dbReference type="EMBL" id="CP050063">
    <property type="protein sequence ID" value="QIP15292.1"/>
    <property type="molecule type" value="Genomic_DNA"/>
</dbReference>
<evidence type="ECO:0000313" key="1">
    <source>
        <dbReference type="EMBL" id="QIP15292.1"/>
    </source>
</evidence>
<reference evidence="1 2" key="1">
    <citation type="submission" date="2020-03" db="EMBL/GenBank/DDBJ databases">
        <authorList>
            <person name="Kim M.K."/>
        </authorList>
    </citation>
    <scope>NUCLEOTIDE SEQUENCE [LARGE SCALE GENOMIC DNA]</scope>
    <source>
        <strain evidence="1 2">BT328</strain>
    </source>
</reference>
<evidence type="ECO:0008006" key="3">
    <source>
        <dbReference type="Google" id="ProtNLM"/>
    </source>
</evidence>
<sequence>MSFFFIAKNAQAQSSIVNKQHNYWLSLGLGKAEFPSAMVALGFEPKHRSAIITARYSVSGEIAQPVEPGIKINELGVLYGIKLGKFRFSTGLSTVWGNERGVYLYTDPDPLWGTGANYQYLGYTTIGIPGEIRFITSAKHVGIGISAFGNLNERRSFIGVNLALYVGKMKSTGLPSD</sequence>
<dbReference type="RefSeq" id="WP_167213145.1">
    <property type="nucleotide sequence ID" value="NZ_CP050063.1"/>
</dbReference>